<organism evidence="2">
    <name type="scientific">Schistosoma curassoni</name>
    <dbReference type="NCBI Taxonomy" id="6186"/>
    <lineage>
        <taxon>Eukaryota</taxon>
        <taxon>Metazoa</taxon>
        <taxon>Spiralia</taxon>
        <taxon>Lophotrochozoa</taxon>
        <taxon>Platyhelminthes</taxon>
        <taxon>Trematoda</taxon>
        <taxon>Digenea</taxon>
        <taxon>Strigeidida</taxon>
        <taxon>Schistosomatoidea</taxon>
        <taxon>Schistosomatidae</taxon>
        <taxon>Schistosoma</taxon>
    </lineage>
</organism>
<reference evidence="2" key="1">
    <citation type="submission" date="2016-06" db="UniProtKB">
        <authorList>
            <consortium name="WormBaseParasite"/>
        </authorList>
    </citation>
    <scope>IDENTIFICATION</scope>
</reference>
<evidence type="ECO:0000313" key="2">
    <source>
        <dbReference type="WBParaSite" id="SCUD_0001020301-mRNA-1"/>
    </source>
</evidence>
<sequence length="121" mass="13816">MTNTRRAGIKSNIFGRTRLLSNFGMNLVFFFVHILSVTLTRTGLSIQSYISGWALSRSSSTASDKLYFFGSNSDIKYRKLEFDLSKYLIEPFPAPTSSYLFSSIVHEQHLVYSSTFHLQLL</sequence>
<feature type="transmembrane region" description="Helical" evidence="1">
    <location>
        <begin position="20"/>
        <end position="39"/>
    </location>
</feature>
<protein>
    <submittedName>
        <fullName evidence="2">Uncharacterized protein</fullName>
    </submittedName>
</protein>
<evidence type="ECO:0000256" key="1">
    <source>
        <dbReference type="SAM" id="Phobius"/>
    </source>
</evidence>
<dbReference type="AlphaFoldDB" id="A0A183K5D0"/>
<keyword evidence="1" id="KW-0812">Transmembrane</keyword>
<keyword evidence="1" id="KW-1133">Transmembrane helix</keyword>
<name>A0A183K5D0_9TREM</name>
<dbReference type="WBParaSite" id="SCUD_0001020301-mRNA-1">
    <property type="protein sequence ID" value="SCUD_0001020301-mRNA-1"/>
    <property type="gene ID" value="SCUD_0001020301"/>
</dbReference>
<accession>A0A183K5D0</accession>
<proteinExistence type="predicted"/>
<keyword evidence="1" id="KW-0472">Membrane</keyword>